<feature type="compositionally biased region" description="Polar residues" evidence="1">
    <location>
        <begin position="935"/>
        <end position="944"/>
    </location>
</feature>
<organism evidence="3 4">
    <name type="scientific">Acrobeloides nanus</name>
    <dbReference type="NCBI Taxonomy" id="290746"/>
    <lineage>
        <taxon>Eukaryota</taxon>
        <taxon>Metazoa</taxon>
        <taxon>Ecdysozoa</taxon>
        <taxon>Nematoda</taxon>
        <taxon>Chromadorea</taxon>
        <taxon>Rhabditida</taxon>
        <taxon>Tylenchina</taxon>
        <taxon>Cephalobomorpha</taxon>
        <taxon>Cephaloboidea</taxon>
        <taxon>Cephalobidae</taxon>
        <taxon>Acrobeloides</taxon>
    </lineage>
</organism>
<feature type="compositionally biased region" description="Basic and acidic residues" evidence="1">
    <location>
        <begin position="294"/>
        <end position="303"/>
    </location>
</feature>
<feature type="compositionally biased region" description="Basic and acidic residues" evidence="1">
    <location>
        <begin position="912"/>
        <end position="929"/>
    </location>
</feature>
<dbReference type="AlphaFoldDB" id="A0A914CEQ0"/>
<feature type="compositionally biased region" description="Basic and acidic residues" evidence="1">
    <location>
        <begin position="324"/>
        <end position="333"/>
    </location>
</feature>
<name>A0A914CEQ0_9BILA</name>
<reference evidence="4" key="1">
    <citation type="submission" date="2022-11" db="UniProtKB">
        <authorList>
            <consortium name="WormBaseParasite"/>
        </authorList>
    </citation>
    <scope>IDENTIFICATION</scope>
</reference>
<feature type="compositionally biased region" description="Low complexity" evidence="1">
    <location>
        <begin position="670"/>
        <end position="694"/>
    </location>
</feature>
<feature type="compositionally biased region" description="Basic and acidic residues" evidence="1">
    <location>
        <begin position="801"/>
        <end position="811"/>
    </location>
</feature>
<feature type="compositionally biased region" description="Basic residues" evidence="1">
    <location>
        <begin position="41"/>
        <end position="51"/>
    </location>
</feature>
<feature type="compositionally biased region" description="Low complexity" evidence="1">
    <location>
        <begin position="721"/>
        <end position="739"/>
    </location>
</feature>
<feature type="compositionally biased region" description="Polar residues" evidence="1">
    <location>
        <begin position="710"/>
        <end position="720"/>
    </location>
</feature>
<feature type="region of interest" description="Disordered" evidence="1">
    <location>
        <begin position="195"/>
        <end position="367"/>
    </location>
</feature>
<feature type="domain" description="Zasp-like motif" evidence="2">
    <location>
        <begin position="119"/>
        <end position="144"/>
    </location>
</feature>
<evidence type="ECO:0000313" key="3">
    <source>
        <dbReference type="Proteomes" id="UP000887540"/>
    </source>
</evidence>
<feature type="compositionally biased region" description="Basic and acidic residues" evidence="1">
    <location>
        <begin position="856"/>
        <end position="867"/>
    </location>
</feature>
<accession>A0A914CEQ0</accession>
<keyword evidence="3" id="KW-1185">Reference proteome</keyword>
<evidence type="ECO:0000256" key="1">
    <source>
        <dbReference type="SAM" id="MobiDB-lite"/>
    </source>
</evidence>
<feature type="compositionally biased region" description="Basic and acidic residues" evidence="1">
    <location>
        <begin position="209"/>
        <end position="222"/>
    </location>
</feature>
<dbReference type="SMART" id="SM00735">
    <property type="entry name" value="ZM"/>
    <property type="match status" value="1"/>
</dbReference>
<proteinExistence type="predicted"/>
<dbReference type="WBParaSite" id="ACRNAN_Path_909.g3491.t1">
    <property type="protein sequence ID" value="ACRNAN_Path_909.g3491.t1"/>
    <property type="gene ID" value="ACRNAN_Path_909.g3491"/>
</dbReference>
<evidence type="ECO:0000259" key="2">
    <source>
        <dbReference type="SMART" id="SM00735"/>
    </source>
</evidence>
<sequence>MPAFFDGLSDRTVNSRHYSYSHSTSVYSGGPNHPIEPQNKQPHKRLPPRKRSCPSVLIEGVAVPQKLLGAFLNKAQQKPFSYTEPLPPSIFKPEKPRLNIPKVCPIVPPELLEEEDRKMLQHLQYNSPMQLYSREAAEEQYIQQAQQVPNPVSTSPIPLGGSNKHFDPSKSATLKAIQELEKGDTFGQNFFEKIAEAEAPKVPPTKEPAWAREARQKSERARSLTPGPVSQRPYSPPLQNGAIPLPPPPQQTTRTAIPLGLPQTYTTPEPPSQQRSYSSMGQSYYEPRLNVETTTRRRTESEKRHHSPVAGASPRGYEFGGLDYIDHSRDPDRYGNYQYYETNHQSRRDDKRRSPQRPGYNFGLDFNASPERGKGVYYDGRYHGYGPEKPRSSPKFSADPHAPINTYTAHNVESVNPIRLVGDTLSNMRIQPEKYLTDEEKRTFAAVYAPAPGFKKDHITVRPPPKQPEPICYSLSAKDMARKKAQEGYTSTPAGYNTTGGGSYNYSSSTGGGGYNYNTYPRSQSAVPFSREQQQYQGDNWYTTGNKEVTIDTLLTDEALKPIRRSVTPDWTRLSERKHENWQRTTDPRNLRPQVLRTEPNWTRTVNQRKGAWEARSRNVDSHVQQPAWAKVPPQQPPYWSGKSNAVHNVWQEAADRNLVKSGNTGYNISNGYSGGQQQQQYNYSSSYSTQQQTPGYNISREGHRENFPVQKTTSYSYSSGPGQVYQGPGQVQQESSWTSRREERTSNQQQTQPIPLPAPQQESYSQFSQQRREERREETKPIALPPPQQESYSQNQWSQQRREERREETKTIPLPSPQVGQTYNQWQEQRREERRTTTEESRPIPLPPQENYSQWREEKRTYKKTTEQISPIPLPPPQQTQSYQESRNYQKKTEERQEVVPVQQPSPTYLGHRDYNRFYKKETTERRGPHVTGGASQTVNVSTQQPEQFDRVKEMAETIPHGSIANTFADARGEYKDREGKNVSYKRELTTSVDPGKEYQLLKEEERRVTEEPIEPGVISRHVTTKYYKKKTVTDTTTTAS</sequence>
<feature type="compositionally biased region" description="Basic and acidic residues" evidence="1">
    <location>
        <begin position="771"/>
        <end position="781"/>
    </location>
</feature>
<feature type="region of interest" description="Disordered" evidence="1">
    <location>
        <begin position="670"/>
        <end position="944"/>
    </location>
</feature>
<feature type="region of interest" description="Disordered" evidence="1">
    <location>
        <begin position="21"/>
        <end position="51"/>
    </location>
</feature>
<feature type="compositionally biased region" description="Basic and acidic residues" evidence="1">
    <location>
        <begin position="344"/>
        <end position="353"/>
    </location>
</feature>
<evidence type="ECO:0000313" key="4">
    <source>
        <dbReference type="WBParaSite" id="ACRNAN_Path_909.g3491.t1"/>
    </source>
</evidence>
<dbReference type="InterPro" id="IPR006643">
    <property type="entry name" value="Zasp-like_motif"/>
</dbReference>
<feature type="compositionally biased region" description="Low complexity" evidence="1">
    <location>
        <begin position="761"/>
        <end position="770"/>
    </location>
</feature>
<dbReference type="Proteomes" id="UP000887540">
    <property type="component" value="Unplaced"/>
</dbReference>
<feature type="compositionally biased region" description="Basic and acidic residues" evidence="1">
    <location>
        <begin position="829"/>
        <end position="843"/>
    </location>
</feature>
<feature type="compositionally biased region" description="Polar residues" evidence="1">
    <location>
        <begin position="263"/>
        <end position="282"/>
    </location>
</feature>
<feature type="compositionally biased region" description="Polar residues" evidence="1">
    <location>
        <begin position="790"/>
        <end position="800"/>
    </location>
</feature>
<protein>
    <submittedName>
        <fullName evidence="4">Zasp-like motif domain-containing protein</fullName>
    </submittedName>
</protein>